<dbReference type="GO" id="GO:0019901">
    <property type="term" value="F:protein kinase binding"/>
    <property type="evidence" value="ECO:0007669"/>
    <property type="project" value="TreeGrafter"/>
</dbReference>
<dbReference type="CDD" id="cd04618">
    <property type="entry name" value="CBS_euAMPK_gamma-like_repeat1"/>
    <property type="match status" value="1"/>
</dbReference>
<feature type="domain" description="CBS" evidence="6">
    <location>
        <begin position="335"/>
        <end position="398"/>
    </location>
</feature>
<sequence>MYSQHLIVLDLRNTLPNLKSLTLSLSYDPPLADYHNLTWLPSGPFAMGEVEEEELPPSPPDVATIAERADDVAEAEVVGDEDDARRRDGTSARMTRSSSNASTIRAYSIPRPSNGADPDPPNSPTPSVKSTNGDTVGSDSSSLVNGSGRTTPTSRRKKDTEKRLIPACDDSTLHHPVSLSIKSTRPASVKAARSRTSSNASNSSGYGAKIRDGLWSAVAGTNAPERTRKALEGIRAFLASKSCYDILPESFRLIVFDNKLGITKSLQALVTNGVVSAPLYDSTTHRFAGMFTLADVVHLIQYYYLTAHKYENVVAEVEAFQLESLREIEQAIDVPPPPTISVHPDQPLSDACAALVRTHARRLPLVDRDDQTGKETIISVLTQYRVLKFIAINCTHDCGRLDQSIGSLGIGSYASWYQPPSDSSSSSTPASSAPSAQASSSACEGQAGTSNATTPGDATSNSDNRSTPTSTGTETPTNAYNAPHVDPSASADATAPPPVEGEHDFAMHDQADHAKGDGEVGHKSGGMGLSDRYWPLSTATMRTSVFDVVHIFSERGISAVPIVDEDGVVLNLYETVDIVDLVRQNAYQVLDSTIEDAINRRSPDFTGVMTCTPSDTLASILVFVRERRCHRFVIVEPEDVPARDGEPARKKGSLVGILSLSDVLRFLVGHENLKGMEVPGLGVHGLRGVHNDANAGGPEYDDAISVTDASSVGGGSKTTSRRGSEATTDAGGSATDVRLAQHAAGLGLEDVIETKAE</sequence>
<dbReference type="PROSITE" id="PS51371">
    <property type="entry name" value="CBS"/>
    <property type="match status" value="3"/>
</dbReference>
<feature type="compositionally biased region" description="Polar residues" evidence="5">
    <location>
        <begin position="92"/>
        <end position="105"/>
    </location>
</feature>
<dbReference type="GO" id="GO:0005634">
    <property type="term" value="C:nucleus"/>
    <property type="evidence" value="ECO:0007669"/>
    <property type="project" value="TreeGrafter"/>
</dbReference>
<dbReference type="GO" id="GO:0016208">
    <property type="term" value="F:AMP binding"/>
    <property type="evidence" value="ECO:0007669"/>
    <property type="project" value="TreeGrafter"/>
</dbReference>
<dbReference type="Proteomes" id="UP000321518">
    <property type="component" value="Unassembled WGS sequence"/>
</dbReference>
<feature type="compositionally biased region" description="Low complexity" evidence="5">
    <location>
        <begin position="419"/>
        <end position="442"/>
    </location>
</feature>
<dbReference type="InterPro" id="IPR050511">
    <property type="entry name" value="AMPK_gamma/SDS23_families"/>
</dbReference>
<dbReference type="Pfam" id="PF00571">
    <property type="entry name" value="CBS"/>
    <property type="match status" value="3"/>
</dbReference>
<dbReference type="PANTHER" id="PTHR13780">
    <property type="entry name" value="AMP-ACTIVATED PROTEIN KINASE, GAMMA REGULATORY SUBUNIT"/>
    <property type="match status" value="1"/>
</dbReference>
<dbReference type="GO" id="GO:0031588">
    <property type="term" value="C:nucleotide-activated protein kinase complex"/>
    <property type="evidence" value="ECO:0007669"/>
    <property type="project" value="TreeGrafter"/>
</dbReference>
<feature type="compositionally biased region" description="Low complexity" evidence="5">
    <location>
        <begin position="466"/>
        <end position="477"/>
    </location>
</feature>
<dbReference type="SMART" id="SM00116">
    <property type="entry name" value="CBS"/>
    <property type="match status" value="4"/>
</dbReference>
<evidence type="ECO:0000256" key="4">
    <source>
        <dbReference type="PROSITE-ProRule" id="PRU00703"/>
    </source>
</evidence>
<evidence type="ECO:0000256" key="3">
    <source>
        <dbReference type="ARBA" id="ARBA00023122"/>
    </source>
</evidence>
<dbReference type="PANTHER" id="PTHR13780:SF35">
    <property type="entry name" value="LD22662P"/>
    <property type="match status" value="1"/>
</dbReference>
<proteinExistence type="inferred from homology"/>
<feature type="domain" description="CBS" evidence="6">
    <location>
        <begin position="530"/>
        <end position="592"/>
    </location>
</feature>
<keyword evidence="3 4" id="KW-0129">CBS domain</keyword>
<evidence type="ECO:0000256" key="5">
    <source>
        <dbReference type="SAM" id="MobiDB-lite"/>
    </source>
</evidence>
<evidence type="ECO:0000259" key="6">
    <source>
        <dbReference type="PROSITE" id="PS51371"/>
    </source>
</evidence>
<dbReference type="EMBL" id="BJWK01000011">
    <property type="protein sequence ID" value="GEM10416.1"/>
    <property type="molecule type" value="Genomic_DNA"/>
</dbReference>
<evidence type="ECO:0000256" key="1">
    <source>
        <dbReference type="ARBA" id="ARBA00006750"/>
    </source>
</evidence>
<accession>A0A511KKL8</accession>
<keyword evidence="2" id="KW-0677">Repeat</keyword>
<dbReference type="InterPro" id="IPR000644">
    <property type="entry name" value="CBS_dom"/>
</dbReference>
<gene>
    <name evidence="7" type="ORF">Rt10032_c11g4433</name>
</gene>
<evidence type="ECO:0000313" key="8">
    <source>
        <dbReference type="Proteomes" id="UP000321518"/>
    </source>
</evidence>
<dbReference type="GO" id="GO:0019887">
    <property type="term" value="F:protein kinase regulator activity"/>
    <property type="evidence" value="ECO:0007669"/>
    <property type="project" value="TreeGrafter"/>
</dbReference>
<feature type="region of interest" description="Disordered" evidence="5">
    <location>
        <begin position="73"/>
        <end position="204"/>
    </location>
</feature>
<dbReference type="Gene3D" id="3.10.580.10">
    <property type="entry name" value="CBS-domain"/>
    <property type="match status" value="2"/>
</dbReference>
<comment type="similarity">
    <text evidence="1">Belongs to the 5'-AMP-activated protein kinase gamma subunit family.</text>
</comment>
<feature type="compositionally biased region" description="Acidic residues" evidence="5">
    <location>
        <begin position="73"/>
        <end position="82"/>
    </location>
</feature>
<evidence type="ECO:0000256" key="2">
    <source>
        <dbReference type="ARBA" id="ARBA00022737"/>
    </source>
</evidence>
<name>A0A511KKL8_RHOTO</name>
<feature type="compositionally biased region" description="Low complexity" evidence="5">
    <location>
        <begin position="194"/>
        <end position="204"/>
    </location>
</feature>
<feature type="compositionally biased region" description="Polar residues" evidence="5">
    <location>
        <begin position="447"/>
        <end position="465"/>
    </location>
</feature>
<dbReference type="SUPFAM" id="SSF54631">
    <property type="entry name" value="CBS-domain pair"/>
    <property type="match status" value="2"/>
</dbReference>
<dbReference type="AlphaFoldDB" id="A0A511KKL8"/>
<protein>
    <submittedName>
        <fullName evidence="7">Nuclear protein SNF4</fullName>
    </submittedName>
</protein>
<dbReference type="CDD" id="cd04641">
    <property type="entry name" value="CBS_euAMPK_gamma-like_repeat2"/>
    <property type="match status" value="1"/>
</dbReference>
<organism evidence="7 8">
    <name type="scientific">Rhodotorula toruloides</name>
    <name type="common">Yeast</name>
    <name type="synonym">Rhodosporidium toruloides</name>
    <dbReference type="NCBI Taxonomy" id="5286"/>
    <lineage>
        <taxon>Eukaryota</taxon>
        <taxon>Fungi</taxon>
        <taxon>Dikarya</taxon>
        <taxon>Basidiomycota</taxon>
        <taxon>Pucciniomycotina</taxon>
        <taxon>Microbotryomycetes</taxon>
        <taxon>Sporidiobolales</taxon>
        <taxon>Sporidiobolaceae</taxon>
        <taxon>Rhodotorula</taxon>
    </lineage>
</organism>
<reference evidence="7 8" key="1">
    <citation type="submission" date="2019-07" db="EMBL/GenBank/DDBJ databases">
        <title>Rhodotorula toruloides NBRC10032 genome sequencing.</title>
        <authorList>
            <person name="Shida Y."/>
            <person name="Takaku H."/>
            <person name="Ogasawara W."/>
            <person name="Mori K."/>
        </authorList>
    </citation>
    <scope>NUCLEOTIDE SEQUENCE [LARGE SCALE GENOMIC DNA]</scope>
    <source>
        <strain evidence="7 8">NBRC10032</strain>
    </source>
</reference>
<feature type="domain" description="CBS" evidence="6">
    <location>
        <begin position="601"/>
        <end position="675"/>
    </location>
</feature>
<evidence type="ECO:0000313" key="7">
    <source>
        <dbReference type="EMBL" id="GEM10416.1"/>
    </source>
</evidence>
<dbReference type="InterPro" id="IPR046342">
    <property type="entry name" value="CBS_dom_sf"/>
</dbReference>
<dbReference type="OrthoDB" id="286637at2759"/>
<feature type="region of interest" description="Disordered" evidence="5">
    <location>
        <begin position="697"/>
        <end position="736"/>
    </location>
</feature>
<dbReference type="GO" id="GO:0005737">
    <property type="term" value="C:cytoplasm"/>
    <property type="evidence" value="ECO:0007669"/>
    <property type="project" value="TreeGrafter"/>
</dbReference>
<feature type="region of interest" description="Disordered" evidence="5">
    <location>
        <begin position="418"/>
        <end position="503"/>
    </location>
</feature>
<feature type="compositionally biased region" description="Polar residues" evidence="5">
    <location>
        <begin position="125"/>
        <end position="153"/>
    </location>
</feature>
<comment type="caution">
    <text evidence="7">The sequence shown here is derived from an EMBL/GenBank/DDBJ whole genome shotgun (WGS) entry which is preliminary data.</text>
</comment>